<proteinExistence type="inferred from homology"/>
<keyword evidence="3" id="KW-1185">Reference proteome</keyword>
<comment type="similarity">
    <text evidence="1">Belongs to the UPF0340 family.</text>
</comment>
<evidence type="ECO:0000313" key="3">
    <source>
        <dbReference type="Proteomes" id="UP000095255"/>
    </source>
</evidence>
<evidence type="ECO:0000313" key="2">
    <source>
        <dbReference type="EMBL" id="OEH85534.1"/>
    </source>
</evidence>
<accession>A0A1E5L639</accession>
<dbReference type="PIRSF" id="PIRSF007510">
    <property type="entry name" value="UCP007510"/>
    <property type="match status" value="1"/>
</dbReference>
<dbReference type="Proteomes" id="UP000095255">
    <property type="component" value="Unassembled WGS sequence"/>
</dbReference>
<dbReference type="HAMAP" id="MF_00800">
    <property type="entry name" value="UPF0340"/>
    <property type="match status" value="1"/>
</dbReference>
<reference evidence="2 3" key="1">
    <citation type="submission" date="2016-09" db="EMBL/GenBank/DDBJ databases">
        <title>Desulfuribacillus arsenicus sp. nov., an obligately anaerobic, dissimilatory arsenic- and antimonate-reducing bacterium isolated from anoxic sediments.</title>
        <authorList>
            <person name="Abin C.A."/>
            <person name="Hollibaugh J.T."/>
        </authorList>
    </citation>
    <scope>NUCLEOTIDE SEQUENCE [LARGE SCALE GENOMIC DNA]</scope>
    <source>
        <strain evidence="2 3">MLFW-2</strain>
    </source>
</reference>
<dbReference type="OrthoDB" id="9803187at2"/>
<gene>
    <name evidence="2" type="ORF">BHU72_04915</name>
</gene>
<dbReference type="Pfam" id="PF04260">
    <property type="entry name" value="DUF436"/>
    <property type="match status" value="1"/>
</dbReference>
<dbReference type="AlphaFoldDB" id="A0A1E5L639"/>
<dbReference type="InterPro" id="IPR028345">
    <property type="entry name" value="Antibiotic_NAT-like"/>
</dbReference>
<dbReference type="SUPFAM" id="SSF110710">
    <property type="entry name" value="TTHA0583/YokD-like"/>
    <property type="match status" value="1"/>
</dbReference>
<dbReference type="STRING" id="1390249.BHU72_04915"/>
<dbReference type="Gene3D" id="3.40.50.10360">
    <property type="entry name" value="Hypothetical protein TT1679"/>
    <property type="match status" value="1"/>
</dbReference>
<dbReference type="NCBIfam" id="TIGR01440">
    <property type="entry name" value="TIGR01440 family protein"/>
    <property type="match status" value="1"/>
</dbReference>
<name>A0A1E5L639_9FIRM</name>
<dbReference type="InterPro" id="IPR006340">
    <property type="entry name" value="DUF436"/>
</dbReference>
<protein>
    <recommendedName>
        <fullName evidence="1">UPF0340 protein BHU72_04915</fullName>
    </recommendedName>
</protein>
<evidence type="ECO:0000256" key="1">
    <source>
        <dbReference type="HAMAP-Rule" id="MF_00800"/>
    </source>
</evidence>
<organism evidence="2 3">
    <name type="scientific">Desulfuribacillus stibiiarsenatis</name>
    <dbReference type="NCBI Taxonomy" id="1390249"/>
    <lineage>
        <taxon>Bacteria</taxon>
        <taxon>Bacillati</taxon>
        <taxon>Bacillota</taxon>
        <taxon>Desulfuribacillia</taxon>
        <taxon>Desulfuribacillales</taxon>
        <taxon>Desulfuribacillaceae</taxon>
        <taxon>Desulfuribacillus</taxon>
    </lineage>
</organism>
<sequence length="179" mass="19619">MNLVHMKSQVTKAIEWLLQAKTLSNEHILIIGTSTSEVAGAKIGTAGSISIAETIFDVLEQKVKQHSFHLAFQCCEHLNRALVVERSTLKRFQLEEVSARPVAKAGGSMATTAYLRFENPALVETIRADAGIDIGETMIGMHLKQVAVPVRYPDAFIGQARVLLAFTRPKLIGGCRAEY</sequence>
<comment type="caution">
    <text evidence="2">The sequence shown here is derived from an EMBL/GenBank/DDBJ whole genome shotgun (WGS) entry which is preliminary data.</text>
</comment>
<dbReference type="EMBL" id="MJAT01000022">
    <property type="protein sequence ID" value="OEH85534.1"/>
    <property type="molecule type" value="Genomic_DNA"/>
</dbReference>